<dbReference type="PROSITE" id="PS00389">
    <property type="entry name" value="ATPASE_DELTA"/>
    <property type="match status" value="1"/>
</dbReference>
<comment type="function">
    <text evidence="8">F(1)F(0) ATP synthase produces ATP from ADP in the presence of a proton or sodium gradient. F-type ATPases consist of two structural domains, F(1) containing the extramembraneous catalytic core and F(0) containing the membrane proton channel, linked together by a central stalk and a peripheral stalk. During catalysis, ATP synthesis in the catalytic domain of F(1) is coupled via a rotary mechanism of the central stalk subunits to proton translocation.</text>
</comment>
<evidence type="ECO:0000256" key="8">
    <source>
        <dbReference type="HAMAP-Rule" id="MF_01416"/>
    </source>
</evidence>
<keyword evidence="4 8" id="KW-0406">Ion transport</keyword>
<dbReference type="Proteomes" id="UP000315037">
    <property type="component" value="Unassembled WGS sequence"/>
</dbReference>
<dbReference type="InterPro" id="IPR026015">
    <property type="entry name" value="ATP_synth_OSCP/delta_N_sf"/>
</dbReference>
<protein>
    <recommendedName>
        <fullName evidence="8">ATP synthase subunit delta</fullName>
    </recommendedName>
    <alternativeName>
        <fullName evidence="8">ATP synthase F(1) sector subunit delta</fullName>
    </alternativeName>
    <alternativeName>
        <fullName evidence="8">F-type ATPase subunit delta</fullName>
        <shortName evidence="8">F-ATPase subunit delta</shortName>
    </alternativeName>
</protein>
<evidence type="ECO:0000256" key="5">
    <source>
        <dbReference type="ARBA" id="ARBA00023136"/>
    </source>
</evidence>
<evidence type="ECO:0000313" key="10">
    <source>
        <dbReference type="Proteomes" id="UP000315037"/>
    </source>
</evidence>
<gene>
    <name evidence="8 9" type="primary">atpH</name>
    <name evidence="9" type="ORF">E3202_06020</name>
</gene>
<dbReference type="InterPro" id="IPR020781">
    <property type="entry name" value="ATPase_OSCP/d_CS"/>
</dbReference>
<keyword evidence="7 8" id="KW-0066">ATP synthesis</keyword>
<dbReference type="NCBIfam" id="TIGR01145">
    <property type="entry name" value="ATP_synt_delta"/>
    <property type="match status" value="1"/>
</dbReference>
<comment type="similarity">
    <text evidence="8">Belongs to the ATPase delta chain family.</text>
</comment>
<name>A0A506ULG5_9PROT</name>
<dbReference type="HAMAP" id="MF_01416">
    <property type="entry name" value="ATP_synth_delta_bact"/>
    <property type="match status" value="1"/>
</dbReference>
<evidence type="ECO:0000256" key="7">
    <source>
        <dbReference type="ARBA" id="ARBA00023310"/>
    </source>
</evidence>
<comment type="function">
    <text evidence="8">This protein is part of the stalk that links CF(0) to CF(1). It either transmits conformational changes from CF(0) to CF(1) or is implicated in proton conduction.</text>
</comment>
<dbReference type="Gene3D" id="1.10.520.20">
    <property type="entry name" value="N-terminal domain of the delta subunit of the F1F0-ATP synthase"/>
    <property type="match status" value="1"/>
</dbReference>
<keyword evidence="10" id="KW-1185">Reference proteome</keyword>
<evidence type="ECO:0000256" key="4">
    <source>
        <dbReference type="ARBA" id="ARBA00023065"/>
    </source>
</evidence>
<evidence type="ECO:0000256" key="2">
    <source>
        <dbReference type="ARBA" id="ARBA00022448"/>
    </source>
</evidence>
<evidence type="ECO:0000313" key="9">
    <source>
        <dbReference type="EMBL" id="TPW34092.1"/>
    </source>
</evidence>
<dbReference type="RefSeq" id="WP_165600762.1">
    <property type="nucleotide sequence ID" value="NZ_SORZ01000002.1"/>
</dbReference>
<keyword evidence="6 8" id="KW-0139">CF(1)</keyword>
<dbReference type="SUPFAM" id="SSF47928">
    <property type="entry name" value="N-terminal domain of the delta subunit of the F1F0-ATP synthase"/>
    <property type="match status" value="1"/>
</dbReference>
<keyword evidence="3 8" id="KW-0375">Hydrogen ion transport</keyword>
<sequence length="194" mass="21420">MTSTQEKQIRAPGELAQRYGRAFCAYLQSTHGGAHERNHVLKSVRALQEALAADPKLRTFLDNPRLTGQSPQKVASMLAEGLGLGNDLRRLIGVVAREGRLPILGEILEAILLEEARDRGEVTVEVRTARRLTDHQRDQLRHRLKEAGHHHISMTEHVDPALIGGMTVRVGPVLFDTSIAGRLTRLQHAMKGAA</sequence>
<proteinExistence type="inferred from homology"/>
<comment type="subcellular location">
    <subcellularLocation>
        <location evidence="8">Cell membrane</location>
        <topology evidence="8">Peripheral membrane protein</topology>
    </subcellularLocation>
    <subcellularLocation>
        <location evidence="1">Membrane</location>
    </subcellularLocation>
</comment>
<comment type="caution">
    <text evidence="9">The sequence shown here is derived from an EMBL/GenBank/DDBJ whole genome shotgun (WGS) entry which is preliminary data.</text>
</comment>
<keyword evidence="2 8" id="KW-0813">Transport</keyword>
<dbReference type="GO" id="GO:0005886">
    <property type="term" value="C:plasma membrane"/>
    <property type="evidence" value="ECO:0007669"/>
    <property type="project" value="UniProtKB-SubCell"/>
</dbReference>
<dbReference type="InterPro" id="IPR000711">
    <property type="entry name" value="ATPase_OSCP/dsu"/>
</dbReference>
<dbReference type="AlphaFoldDB" id="A0A506ULG5"/>
<reference evidence="9 10" key="1">
    <citation type="submission" date="2019-03" db="EMBL/GenBank/DDBJ databases">
        <title>The complete genome sequence of Neokomagataea sp. Jb2 NBRC113641.</title>
        <authorList>
            <person name="Chua K.-O."/>
            <person name="Chan K.-G."/>
            <person name="See-Too W.-S."/>
        </authorList>
    </citation>
    <scope>NUCLEOTIDE SEQUENCE [LARGE SCALE GENOMIC DNA]</scope>
    <source>
        <strain evidence="9 10">Jb2</strain>
    </source>
</reference>
<accession>A0A506ULG5</accession>
<dbReference type="GO" id="GO:0046933">
    <property type="term" value="F:proton-transporting ATP synthase activity, rotational mechanism"/>
    <property type="evidence" value="ECO:0007669"/>
    <property type="project" value="UniProtKB-UniRule"/>
</dbReference>
<organism evidence="9 10">
    <name type="scientific">Oecophyllibacter saccharovorans</name>
    <dbReference type="NCBI Taxonomy" id="2558360"/>
    <lineage>
        <taxon>Bacteria</taxon>
        <taxon>Pseudomonadati</taxon>
        <taxon>Pseudomonadota</taxon>
        <taxon>Alphaproteobacteria</taxon>
        <taxon>Acetobacterales</taxon>
        <taxon>Acetobacteraceae</taxon>
        <taxon>Oecophyllibacter</taxon>
    </lineage>
</organism>
<evidence type="ECO:0000256" key="3">
    <source>
        <dbReference type="ARBA" id="ARBA00022781"/>
    </source>
</evidence>
<keyword evidence="8" id="KW-1003">Cell membrane</keyword>
<dbReference type="Pfam" id="PF00213">
    <property type="entry name" value="OSCP"/>
    <property type="match status" value="1"/>
</dbReference>
<keyword evidence="5 8" id="KW-0472">Membrane</keyword>
<dbReference type="EMBL" id="SORZ01000002">
    <property type="protein sequence ID" value="TPW34092.1"/>
    <property type="molecule type" value="Genomic_DNA"/>
</dbReference>
<dbReference type="PANTHER" id="PTHR11910">
    <property type="entry name" value="ATP SYNTHASE DELTA CHAIN"/>
    <property type="match status" value="1"/>
</dbReference>
<evidence type="ECO:0000256" key="1">
    <source>
        <dbReference type="ARBA" id="ARBA00004370"/>
    </source>
</evidence>
<dbReference type="GO" id="GO:0045259">
    <property type="term" value="C:proton-transporting ATP synthase complex"/>
    <property type="evidence" value="ECO:0007669"/>
    <property type="project" value="UniProtKB-KW"/>
</dbReference>
<evidence type="ECO:0000256" key="6">
    <source>
        <dbReference type="ARBA" id="ARBA00023196"/>
    </source>
</evidence>
<dbReference type="PRINTS" id="PR00125">
    <property type="entry name" value="ATPASEDELTA"/>
</dbReference>